<reference evidence="1" key="2">
    <citation type="submission" date="2020-06" db="EMBL/GenBank/DDBJ databases">
        <title>Helianthus annuus Genome sequencing and assembly Release 2.</title>
        <authorList>
            <person name="Gouzy J."/>
            <person name="Langlade N."/>
            <person name="Munos S."/>
        </authorList>
    </citation>
    <scope>NUCLEOTIDE SEQUENCE</scope>
    <source>
        <tissue evidence="1">Leaves</tissue>
    </source>
</reference>
<proteinExistence type="predicted"/>
<keyword evidence="2" id="KW-1185">Reference proteome</keyword>
<dbReference type="Gramene" id="mRNA:HanXRQr2_Chr01g0033681">
    <property type="protein sequence ID" value="CDS:HanXRQr2_Chr01g0033681.1"/>
    <property type="gene ID" value="HanXRQr2_Chr01g0033681"/>
</dbReference>
<dbReference type="AlphaFoldDB" id="A0A9K3JX01"/>
<sequence>MLTWIAFYYDTLTLTSPSCFYQFYRSNGGYLLDSYSWTVSYVLIYLHPNFYDAFHLLMLTWTVYGPYVLCHPICHQNHA</sequence>
<organism evidence="1 2">
    <name type="scientific">Helianthus annuus</name>
    <name type="common">Common sunflower</name>
    <dbReference type="NCBI Taxonomy" id="4232"/>
    <lineage>
        <taxon>Eukaryota</taxon>
        <taxon>Viridiplantae</taxon>
        <taxon>Streptophyta</taxon>
        <taxon>Embryophyta</taxon>
        <taxon>Tracheophyta</taxon>
        <taxon>Spermatophyta</taxon>
        <taxon>Magnoliopsida</taxon>
        <taxon>eudicotyledons</taxon>
        <taxon>Gunneridae</taxon>
        <taxon>Pentapetalae</taxon>
        <taxon>asterids</taxon>
        <taxon>campanulids</taxon>
        <taxon>Asterales</taxon>
        <taxon>Asteraceae</taxon>
        <taxon>Asteroideae</taxon>
        <taxon>Heliantheae alliance</taxon>
        <taxon>Heliantheae</taxon>
        <taxon>Helianthus</taxon>
    </lineage>
</organism>
<dbReference type="Proteomes" id="UP000215914">
    <property type="component" value="Unassembled WGS sequence"/>
</dbReference>
<evidence type="ECO:0000313" key="2">
    <source>
        <dbReference type="Proteomes" id="UP000215914"/>
    </source>
</evidence>
<accession>A0A9K3JX01</accession>
<comment type="caution">
    <text evidence="1">The sequence shown here is derived from an EMBL/GenBank/DDBJ whole genome shotgun (WGS) entry which is preliminary data.</text>
</comment>
<name>A0A9K3JX01_HELAN</name>
<gene>
    <name evidence="1" type="ORF">HanXRQr2_Chr01g0033681</name>
</gene>
<evidence type="ECO:0000313" key="1">
    <source>
        <dbReference type="EMBL" id="KAF5823019.1"/>
    </source>
</evidence>
<reference evidence="1" key="1">
    <citation type="journal article" date="2017" name="Nature">
        <title>The sunflower genome provides insights into oil metabolism, flowering and Asterid evolution.</title>
        <authorList>
            <person name="Badouin H."/>
            <person name="Gouzy J."/>
            <person name="Grassa C.J."/>
            <person name="Murat F."/>
            <person name="Staton S.E."/>
            <person name="Cottret L."/>
            <person name="Lelandais-Briere C."/>
            <person name="Owens G.L."/>
            <person name="Carrere S."/>
            <person name="Mayjonade B."/>
            <person name="Legrand L."/>
            <person name="Gill N."/>
            <person name="Kane N.C."/>
            <person name="Bowers J.E."/>
            <person name="Hubner S."/>
            <person name="Bellec A."/>
            <person name="Berard A."/>
            <person name="Berges H."/>
            <person name="Blanchet N."/>
            <person name="Boniface M.C."/>
            <person name="Brunel D."/>
            <person name="Catrice O."/>
            <person name="Chaidir N."/>
            <person name="Claudel C."/>
            <person name="Donnadieu C."/>
            <person name="Faraut T."/>
            <person name="Fievet G."/>
            <person name="Helmstetter N."/>
            <person name="King M."/>
            <person name="Knapp S.J."/>
            <person name="Lai Z."/>
            <person name="Le Paslier M.C."/>
            <person name="Lippi Y."/>
            <person name="Lorenzon L."/>
            <person name="Mandel J.R."/>
            <person name="Marage G."/>
            <person name="Marchand G."/>
            <person name="Marquand E."/>
            <person name="Bret-Mestries E."/>
            <person name="Morien E."/>
            <person name="Nambeesan S."/>
            <person name="Nguyen T."/>
            <person name="Pegot-Espagnet P."/>
            <person name="Pouilly N."/>
            <person name="Raftis F."/>
            <person name="Sallet E."/>
            <person name="Schiex T."/>
            <person name="Thomas J."/>
            <person name="Vandecasteele C."/>
            <person name="Vares D."/>
            <person name="Vear F."/>
            <person name="Vautrin S."/>
            <person name="Crespi M."/>
            <person name="Mangin B."/>
            <person name="Burke J.M."/>
            <person name="Salse J."/>
            <person name="Munos S."/>
            <person name="Vincourt P."/>
            <person name="Rieseberg L.H."/>
            <person name="Langlade N.B."/>
        </authorList>
    </citation>
    <scope>NUCLEOTIDE SEQUENCE</scope>
    <source>
        <tissue evidence="1">Leaves</tissue>
    </source>
</reference>
<dbReference type="EMBL" id="MNCJ02000316">
    <property type="protein sequence ID" value="KAF5823019.1"/>
    <property type="molecule type" value="Genomic_DNA"/>
</dbReference>
<protein>
    <submittedName>
        <fullName evidence="1">Uncharacterized protein</fullName>
    </submittedName>
</protein>